<keyword evidence="7" id="KW-0808">Transferase</keyword>
<dbReference type="EC" id="2.7.7.65" evidence="1"/>
<dbReference type="SUPFAM" id="SSF55073">
    <property type="entry name" value="Nucleotide cyclase"/>
    <property type="match status" value="1"/>
</dbReference>
<dbReference type="PANTHER" id="PTHR45138">
    <property type="entry name" value="REGULATORY COMPONENTS OF SENSORY TRANSDUCTION SYSTEM"/>
    <property type="match status" value="1"/>
</dbReference>
<sequence length="602" mass="67984">MRLIRQISVLLSFIGILFFISVAAQAATLVLTSQDQNYLLSGINFIEDKERSLSLDDIRSLKGEWRINENETFNKGYNTSAWWLNFTIDNQNSNSDWLLEISYAVLDYVDVFIVDRNGQVSKSIMGDKLPFNARPIVHRYFTVPMTIPQSESVTVYIRVVSSSSVQVPITVWNKRAFNAADIGHTAIQGLYYGGLIIIAIYNLLIYFALRERTYLYYVSYVLSMVVFMASLNGWAFQFLWPYSVDWNDMVILLSLDLVVLFGLLFTHRFLAFNPSSRPLWVFAKTIVIICVALFFVFMVIPYSIGIRIIIIYAVFGCFWALVAGVIAWRQGRQSAGIYVAAWSWLLIGGVVLALNKFHVFPRNIYTDYAAQIGSLIEVLLLSFAMAERISKEKTLRFAAQKEALLIQKQANEELEERVAARTIELQDANKKLQTLSDTDQLTGLKNRRYLNQYIDKEIARGARYKHGVAVLLIDIDHFKSVNDTYGHLVGDECLQEVAKRISGQMRWPTDLVARYGGEEFCMVLPVTGLEGAVTVAERVCEKVHACVVNAGDIELETSVSVGVYAAVPTSADQGNEFLTFADEALYQAKENGRNRVESKGSV</sequence>
<accession>A0ABY6N3W8</accession>
<dbReference type="InterPro" id="IPR011623">
    <property type="entry name" value="7TMR_DISM_rcpt_extracell_dom1"/>
</dbReference>
<dbReference type="Pfam" id="PF00990">
    <property type="entry name" value="GGDEF"/>
    <property type="match status" value="1"/>
</dbReference>
<dbReference type="Proteomes" id="UP001163739">
    <property type="component" value="Chromosome"/>
</dbReference>
<dbReference type="Gene3D" id="2.60.40.2380">
    <property type="match status" value="1"/>
</dbReference>
<dbReference type="CDD" id="cd01949">
    <property type="entry name" value="GGDEF"/>
    <property type="match status" value="1"/>
</dbReference>
<dbReference type="RefSeq" id="WP_265048199.1">
    <property type="nucleotide sequence ID" value="NZ_CP100390.1"/>
</dbReference>
<feature type="chain" id="PRO_5046211405" description="diguanylate cyclase" evidence="5">
    <location>
        <begin position="27"/>
        <end position="602"/>
    </location>
</feature>
<dbReference type="PROSITE" id="PS50887">
    <property type="entry name" value="GGDEF"/>
    <property type="match status" value="1"/>
</dbReference>
<dbReference type="EMBL" id="CP100390">
    <property type="protein sequence ID" value="UZE96714.1"/>
    <property type="molecule type" value="Genomic_DNA"/>
</dbReference>
<dbReference type="InterPro" id="IPR011622">
    <property type="entry name" value="7TMR_DISM_rcpt_extracell_dom2"/>
</dbReference>
<evidence type="ECO:0000256" key="1">
    <source>
        <dbReference type="ARBA" id="ARBA00012528"/>
    </source>
</evidence>
<evidence type="ECO:0000256" key="4">
    <source>
        <dbReference type="SAM" id="Phobius"/>
    </source>
</evidence>
<dbReference type="PANTHER" id="PTHR45138:SF9">
    <property type="entry name" value="DIGUANYLATE CYCLASE DGCM-RELATED"/>
    <property type="match status" value="1"/>
</dbReference>
<feature type="domain" description="GGDEF" evidence="6">
    <location>
        <begin position="466"/>
        <end position="601"/>
    </location>
</feature>
<feature type="coiled-coil region" evidence="3">
    <location>
        <begin position="397"/>
        <end position="431"/>
    </location>
</feature>
<feature type="signal peptide" evidence="5">
    <location>
        <begin position="1"/>
        <end position="26"/>
    </location>
</feature>
<reference evidence="7" key="1">
    <citation type="submission" date="2022-06" db="EMBL/GenBank/DDBJ databases">
        <title>Alkalimarinus sp. nov., isolated from gut of a Alitta virens.</title>
        <authorList>
            <person name="Yang A.I."/>
            <person name="Shin N.-R."/>
        </authorList>
    </citation>
    <scope>NUCLEOTIDE SEQUENCE</scope>
    <source>
        <strain evidence="7">A2M4</strain>
    </source>
</reference>
<proteinExistence type="predicted"/>
<organism evidence="7 8">
    <name type="scientific">Alkalimarinus alittae</name>
    <dbReference type="NCBI Taxonomy" id="2961619"/>
    <lineage>
        <taxon>Bacteria</taxon>
        <taxon>Pseudomonadati</taxon>
        <taxon>Pseudomonadota</taxon>
        <taxon>Gammaproteobacteria</taxon>
        <taxon>Alteromonadales</taxon>
        <taxon>Alteromonadaceae</taxon>
        <taxon>Alkalimarinus</taxon>
    </lineage>
</organism>
<feature type="transmembrane region" description="Helical" evidence="4">
    <location>
        <begin position="214"/>
        <end position="237"/>
    </location>
</feature>
<evidence type="ECO:0000256" key="5">
    <source>
        <dbReference type="SAM" id="SignalP"/>
    </source>
</evidence>
<keyword evidence="4" id="KW-0472">Membrane</keyword>
<evidence type="ECO:0000259" key="6">
    <source>
        <dbReference type="PROSITE" id="PS50887"/>
    </source>
</evidence>
<dbReference type="InterPro" id="IPR050469">
    <property type="entry name" value="Diguanylate_Cyclase"/>
</dbReference>
<dbReference type="Gene3D" id="3.30.70.270">
    <property type="match status" value="1"/>
</dbReference>
<feature type="transmembrane region" description="Helical" evidence="4">
    <location>
        <begin position="249"/>
        <end position="267"/>
    </location>
</feature>
<keyword evidence="7" id="KW-0548">Nucleotidyltransferase</keyword>
<evidence type="ECO:0000313" key="8">
    <source>
        <dbReference type="Proteomes" id="UP001163739"/>
    </source>
</evidence>
<keyword evidence="3" id="KW-0175">Coiled coil</keyword>
<feature type="transmembrane region" description="Helical" evidence="4">
    <location>
        <begin position="335"/>
        <end position="356"/>
    </location>
</feature>
<keyword evidence="5" id="KW-0732">Signal</keyword>
<dbReference type="InterPro" id="IPR043128">
    <property type="entry name" value="Rev_trsase/Diguanyl_cyclase"/>
</dbReference>
<keyword evidence="4" id="KW-0812">Transmembrane</keyword>
<name>A0ABY6N3W8_9ALTE</name>
<dbReference type="InterPro" id="IPR029787">
    <property type="entry name" value="Nucleotide_cyclase"/>
</dbReference>
<keyword evidence="4" id="KW-1133">Transmembrane helix</keyword>
<evidence type="ECO:0000256" key="3">
    <source>
        <dbReference type="SAM" id="Coils"/>
    </source>
</evidence>
<feature type="transmembrane region" description="Helical" evidence="4">
    <location>
        <begin position="190"/>
        <end position="209"/>
    </location>
</feature>
<dbReference type="Pfam" id="PF07696">
    <property type="entry name" value="7TMR-DISMED2"/>
    <property type="match status" value="1"/>
</dbReference>
<dbReference type="NCBIfam" id="TIGR00254">
    <property type="entry name" value="GGDEF"/>
    <property type="match status" value="1"/>
</dbReference>
<dbReference type="GO" id="GO:0052621">
    <property type="term" value="F:diguanylate cyclase activity"/>
    <property type="evidence" value="ECO:0007669"/>
    <property type="project" value="UniProtKB-EC"/>
</dbReference>
<gene>
    <name evidence="7" type="ORF">NKI27_02880</name>
</gene>
<keyword evidence="8" id="KW-1185">Reference proteome</keyword>
<feature type="transmembrane region" description="Helical" evidence="4">
    <location>
        <begin position="368"/>
        <end position="386"/>
    </location>
</feature>
<evidence type="ECO:0000256" key="2">
    <source>
        <dbReference type="ARBA" id="ARBA00034247"/>
    </source>
</evidence>
<feature type="transmembrane region" description="Helical" evidence="4">
    <location>
        <begin position="306"/>
        <end position="328"/>
    </location>
</feature>
<dbReference type="Pfam" id="PF07695">
    <property type="entry name" value="7TMR-DISM_7TM"/>
    <property type="match status" value="1"/>
</dbReference>
<dbReference type="InterPro" id="IPR000160">
    <property type="entry name" value="GGDEF_dom"/>
</dbReference>
<comment type="catalytic activity">
    <reaction evidence="2">
        <text>2 GTP = 3',3'-c-di-GMP + 2 diphosphate</text>
        <dbReference type="Rhea" id="RHEA:24898"/>
        <dbReference type="ChEBI" id="CHEBI:33019"/>
        <dbReference type="ChEBI" id="CHEBI:37565"/>
        <dbReference type="ChEBI" id="CHEBI:58805"/>
        <dbReference type="EC" id="2.7.7.65"/>
    </reaction>
</comment>
<protein>
    <recommendedName>
        <fullName evidence="1">diguanylate cyclase</fullName>
        <ecNumber evidence="1">2.7.7.65</ecNumber>
    </recommendedName>
</protein>
<feature type="transmembrane region" description="Helical" evidence="4">
    <location>
        <begin position="279"/>
        <end position="300"/>
    </location>
</feature>
<evidence type="ECO:0000313" key="7">
    <source>
        <dbReference type="EMBL" id="UZE96714.1"/>
    </source>
</evidence>
<dbReference type="SMART" id="SM00267">
    <property type="entry name" value="GGDEF"/>
    <property type="match status" value="1"/>
</dbReference>